<dbReference type="EMBL" id="JAIXMP010000014">
    <property type="protein sequence ID" value="KAI9262404.1"/>
    <property type="molecule type" value="Genomic_DNA"/>
</dbReference>
<keyword evidence="3" id="KW-1185">Reference proteome</keyword>
<feature type="compositionally biased region" description="Low complexity" evidence="1">
    <location>
        <begin position="497"/>
        <end position="519"/>
    </location>
</feature>
<protein>
    <recommendedName>
        <fullName evidence="4">Protein SCAI</fullName>
    </recommendedName>
</protein>
<dbReference type="InterPro" id="IPR022709">
    <property type="entry name" value="SCAI"/>
</dbReference>
<evidence type="ECO:0008006" key="4">
    <source>
        <dbReference type="Google" id="ProtNLM"/>
    </source>
</evidence>
<dbReference type="PANTHER" id="PTHR21243">
    <property type="entry name" value="PROTEIN SCAI"/>
    <property type="match status" value="1"/>
</dbReference>
<feature type="compositionally biased region" description="Polar residues" evidence="1">
    <location>
        <begin position="440"/>
        <end position="450"/>
    </location>
</feature>
<evidence type="ECO:0000313" key="2">
    <source>
        <dbReference type="EMBL" id="KAI9262404.1"/>
    </source>
</evidence>
<feature type="compositionally biased region" description="Basic and acidic residues" evidence="1">
    <location>
        <begin position="251"/>
        <end position="262"/>
    </location>
</feature>
<feature type="compositionally biased region" description="Gly residues" evidence="1">
    <location>
        <begin position="473"/>
        <end position="496"/>
    </location>
</feature>
<feature type="compositionally biased region" description="Low complexity" evidence="1">
    <location>
        <begin position="277"/>
        <end position="355"/>
    </location>
</feature>
<dbReference type="AlphaFoldDB" id="A0AAD5KD47"/>
<organism evidence="2 3">
    <name type="scientific">Phascolomyces articulosus</name>
    <dbReference type="NCBI Taxonomy" id="60185"/>
    <lineage>
        <taxon>Eukaryota</taxon>
        <taxon>Fungi</taxon>
        <taxon>Fungi incertae sedis</taxon>
        <taxon>Mucoromycota</taxon>
        <taxon>Mucoromycotina</taxon>
        <taxon>Mucoromycetes</taxon>
        <taxon>Mucorales</taxon>
        <taxon>Lichtheimiaceae</taxon>
        <taxon>Phascolomyces</taxon>
    </lineage>
</organism>
<feature type="region of interest" description="Disordered" evidence="1">
    <location>
        <begin position="419"/>
        <end position="523"/>
    </location>
</feature>
<proteinExistence type="predicted"/>
<name>A0AAD5KD47_9FUNG</name>
<evidence type="ECO:0000313" key="3">
    <source>
        <dbReference type="Proteomes" id="UP001209540"/>
    </source>
</evidence>
<feature type="region of interest" description="Disordered" evidence="1">
    <location>
        <begin position="219"/>
        <end position="357"/>
    </location>
</feature>
<accession>A0AAD5KD47</accession>
<reference evidence="2" key="2">
    <citation type="submission" date="2023-02" db="EMBL/GenBank/DDBJ databases">
        <authorList>
            <consortium name="DOE Joint Genome Institute"/>
            <person name="Mondo S.J."/>
            <person name="Chang Y."/>
            <person name="Wang Y."/>
            <person name="Ahrendt S."/>
            <person name="Andreopoulos W."/>
            <person name="Barry K."/>
            <person name="Beard J."/>
            <person name="Benny G.L."/>
            <person name="Blankenship S."/>
            <person name="Bonito G."/>
            <person name="Cuomo C."/>
            <person name="Desiro A."/>
            <person name="Gervers K.A."/>
            <person name="Hundley H."/>
            <person name="Kuo A."/>
            <person name="LaButti K."/>
            <person name="Lang B.F."/>
            <person name="Lipzen A."/>
            <person name="O'Donnell K."/>
            <person name="Pangilinan J."/>
            <person name="Reynolds N."/>
            <person name="Sandor L."/>
            <person name="Smith M.W."/>
            <person name="Tsang A."/>
            <person name="Grigoriev I.V."/>
            <person name="Stajich J.E."/>
            <person name="Spatafora J.W."/>
        </authorList>
    </citation>
    <scope>NUCLEOTIDE SEQUENCE</scope>
    <source>
        <strain evidence="2">RSA 2281</strain>
    </source>
</reference>
<dbReference type="Proteomes" id="UP001209540">
    <property type="component" value="Unassembled WGS sequence"/>
</dbReference>
<dbReference type="Pfam" id="PF12070">
    <property type="entry name" value="SCAI"/>
    <property type="match status" value="1"/>
</dbReference>
<sequence>METLYTKLWKFQQTHRPVLEDKNNYGLKRWEVGEIASKIGQLYYHYYLRTSDTSYLQEAFVFYDAIHERQYFKDILEVKNPALMIKKMRYYARFVVVSLLLNKDSNIRLLISELESLVDEYTKSFKPPDAKEWQIVLDEINTFMEAEKKLAPVSADRTPVTVEHRLSWTSGPARDTTATHTKLKLQEAILVGNCQKQIKFSELTLDMYRILQSLEMQPPGSATVVHPPLSAPIGSNKAGAITTDQGSGQGDGKDPVMSKEKSSTTTRSVNTTGGGNESTTTGNNNSNTTTNTTSSASFPDSQQPQPSSQDSTSPSQEQTSSQQQSQQQQQQQQQQQNNPTTTVTTATNTATATTTGGAAGIDKGVIARRINPHKYLLYRPSLTQLFVYISTAFKDTADNGVMLLYLSADGCEYPDARDPGYKSGVATNSRKAQQQQQQQSISTASGIASTERSDSTPASGAGTGGNTSSATGSGSGSGGSGGGSGGTGPTTGGGGSTSTSTNPISSSNNTTSGGSPSTTHTTVPPIVPSVHCLHPADLIPFTRKPLFLIVDSSSSGAFNAIPNIFDQPVMSLMSPVEYPSSVQDRSEIGSLFTLFLHTPLLGFCSVSDIGNLDQSIWDECVALISSMEQKIGETLLSHPDVDGHVKRFMSDEFLWTFIVRFTLCCIILRCHSSFKDEKTFPSCYPPLPGTVYSSPDIIAMLCTLTDKAEVATYFSLPFVNEEPIE</sequence>
<feature type="compositionally biased region" description="Low complexity" evidence="1">
    <location>
        <begin position="455"/>
        <end position="472"/>
    </location>
</feature>
<comment type="caution">
    <text evidence="2">The sequence shown here is derived from an EMBL/GenBank/DDBJ whole genome shotgun (WGS) entry which is preliminary data.</text>
</comment>
<reference evidence="2" key="1">
    <citation type="journal article" date="2022" name="IScience">
        <title>Evolution of zygomycete secretomes and the origins of terrestrial fungal ecologies.</title>
        <authorList>
            <person name="Chang Y."/>
            <person name="Wang Y."/>
            <person name="Mondo S."/>
            <person name="Ahrendt S."/>
            <person name="Andreopoulos W."/>
            <person name="Barry K."/>
            <person name="Beard J."/>
            <person name="Benny G.L."/>
            <person name="Blankenship S."/>
            <person name="Bonito G."/>
            <person name="Cuomo C."/>
            <person name="Desiro A."/>
            <person name="Gervers K.A."/>
            <person name="Hundley H."/>
            <person name="Kuo A."/>
            <person name="LaButti K."/>
            <person name="Lang B.F."/>
            <person name="Lipzen A."/>
            <person name="O'Donnell K."/>
            <person name="Pangilinan J."/>
            <person name="Reynolds N."/>
            <person name="Sandor L."/>
            <person name="Smith M.E."/>
            <person name="Tsang A."/>
            <person name="Grigoriev I.V."/>
            <person name="Stajich J.E."/>
            <person name="Spatafora J.W."/>
        </authorList>
    </citation>
    <scope>NUCLEOTIDE SEQUENCE</scope>
    <source>
        <strain evidence="2">RSA 2281</strain>
    </source>
</reference>
<gene>
    <name evidence="2" type="ORF">BDA99DRAFT_511113</name>
</gene>
<dbReference type="GO" id="GO:0006351">
    <property type="term" value="P:DNA-templated transcription"/>
    <property type="evidence" value="ECO:0007669"/>
    <property type="project" value="InterPro"/>
</dbReference>
<dbReference type="GO" id="GO:0003714">
    <property type="term" value="F:transcription corepressor activity"/>
    <property type="evidence" value="ECO:0007669"/>
    <property type="project" value="InterPro"/>
</dbReference>
<evidence type="ECO:0000256" key="1">
    <source>
        <dbReference type="SAM" id="MobiDB-lite"/>
    </source>
</evidence>